<dbReference type="InterPro" id="IPR013078">
    <property type="entry name" value="His_Pase_superF_clade-1"/>
</dbReference>
<proteinExistence type="predicted"/>
<dbReference type="CDD" id="cd07067">
    <property type="entry name" value="HP_PGM_like"/>
    <property type="match status" value="1"/>
</dbReference>
<dbReference type="InterPro" id="IPR029033">
    <property type="entry name" value="His_PPase_superfam"/>
</dbReference>
<accession>A0ABS7BZP5</accession>
<evidence type="ECO:0000313" key="3">
    <source>
        <dbReference type="Proteomes" id="UP001519887"/>
    </source>
</evidence>
<comment type="caution">
    <text evidence="2">The sequence shown here is derived from an EMBL/GenBank/DDBJ whole genome shotgun (WGS) entry which is preliminary data.</text>
</comment>
<dbReference type="EMBL" id="JAHZIK010000157">
    <property type="protein sequence ID" value="MBW7454119.1"/>
    <property type="molecule type" value="Genomic_DNA"/>
</dbReference>
<dbReference type="PANTHER" id="PTHR46517:SF1">
    <property type="entry name" value="FRUCTOSE-2,6-BISPHOSPHATASE TIGAR"/>
    <property type="match status" value="1"/>
</dbReference>
<evidence type="ECO:0000313" key="2">
    <source>
        <dbReference type="EMBL" id="MBW7454119.1"/>
    </source>
</evidence>
<dbReference type="PANTHER" id="PTHR46517">
    <property type="entry name" value="FRUCTOSE-2,6-BISPHOSPHATASE TIGAR"/>
    <property type="match status" value="1"/>
</dbReference>
<dbReference type="Gene3D" id="3.40.50.1240">
    <property type="entry name" value="Phosphoglycerate mutase-like"/>
    <property type="match status" value="1"/>
</dbReference>
<reference evidence="2 3" key="1">
    <citation type="submission" date="2021-07" db="EMBL/GenBank/DDBJ databases">
        <title>Paenibacillus radiodurans sp. nov., isolated from the southeastern edge of Tengger Desert.</title>
        <authorList>
            <person name="Zhang G."/>
        </authorList>
    </citation>
    <scope>NUCLEOTIDE SEQUENCE [LARGE SCALE GENOMIC DNA]</scope>
    <source>
        <strain evidence="2 3">CCM 7311</strain>
    </source>
</reference>
<evidence type="ECO:0000256" key="1">
    <source>
        <dbReference type="ARBA" id="ARBA00022801"/>
    </source>
</evidence>
<dbReference type="Proteomes" id="UP001519887">
    <property type="component" value="Unassembled WGS sequence"/>
</dbReference>
<organism evidence="2 3">
    <name type="scientific">Paenibacillus sepulcri</name>
    <dbReference type="NCBI Taxonomy" id="359917"/>
    <lineage>
        <taxon>Bacteria</taxon>
        <taxon>Bacillati</taxon>
        <taxon>Bacillota</taxon>
        <taxon>Bacilli</taxon>
        <taxon>Bacillales</taxon>
        <taxon>Paenibacillaceae</taxon>
        <taxon>Paenibacillus</taxon>
    </lineage>
</organism>
<name>A0ABS7BZP5_9BACL</name>
<dbReference type="SMART" id="SM00855">
    <property type="entry name" value="PGAM"/>
    <property type="match status" value="1"/>
</dbReference>
<sequence length="198" mass="22362">MRLGLIRHGKTDWNALGKIQGQTDTPLNAEGIRQAHALAARLSGEEIRWDGVVTSDLSRARETGRIIAEKLGIPLLPADERLRERYYGAIEGTTESERMERWGPDWRKSDSGQETDEELRIRALSFVEEAAENNSKGNILAVTHGSLLAQLMQAMCSDLEDKPIVNMSFSIMERSDKQWIPLLHNCAIHLEQIHAERH</sequence>
<protein>
    <submittedName>
        <fullName evidence="2">Histidine phosphatase family protein</fullName>
    </submittedName>
</protein>
<keyword evidence="1" id="KW-0378">Hydrolase</keyword>
<keyword evidence="3" id="KW-1185">Reference proteome</keyword>
<dbReference type="InterPro" id="IPR051695">
    <property type="entry name" value="Phosphoglycerate_Mutase"/>
</dbReference>
<gene>
    <name evidence="2" type="ORF">K0U00_08745</name>
</gene>
<dbReference type="SUPFAM" id="SSF53254">
    <property type="entry name" value="Phosphoglycerate mutase-like"/>
    <property type="match status" value="1"/>
</dbReference>
<dbReference type="Pfam" id="PF00300">
    <property type="entry name" value="His_Phos_1"/>
    <property type="match status" value="1"/>
</dbReference>
<dbReference type="RefSeq" id="WP_210041382.1">
    <property type="nucleotide sequence ID" value="NZ_JBHLVU010000073.1"/>
</dbReference>